<dbReference type="PANTHER" id="PTHR43866">
    <property type="entry name" value="MALONATE-SEMIALDEHYDE DEHYDROGENASE"/>
    <property type="match status" value="1"/>
</dbReference>
<dbReference type="SUPFAM" id="SSF53720">
    <property type="entry name" value="ALDH-like"/>
    <property type="match status" value="1"/>
</dbReference>
<proteinExistence type="inferred from homology"/>
<dbReference type="Gene3D" id="3.40.309.10">
    <property type="entry name" value="Aldehyde Dehydrogenase, Chain A, domain 2"/>
    <property type="match status" value="1"/>
</dbReference>
<dbReference type="RefSeq" id="XP_021874228.1">
    <property type="nucleotide sequence ID" value="XM_022014250.1"/>
</dbReference>
<dbReference type="PROSITE" id="PS00070">
    <property type="entry name" value="ALDEHYDE_DEHYDR_CYS"/>
    <property type="match status" value="1"/>
</dbReference>
<accession>A0A1Y1URG0</accession>
<dbReference type="STRING" id="4999.A0A1Y1URG0"/>
<dbReference type="FunFam" id="3.40.605.10:FF:000003">
    <property type="entry name" value="Methylmalonate-semialdehyde dehydrogenase [acylating]"/>
    <property type="match status" value="1"/>
</dbReference>
<dbReference type="InterPro" id="IPR016161">
    <property type="entry name" value="Ald_DH/histidinol_DH"/>
</dbReference>
<dbReference type="InterPro" id="IPR016162">
    <property type="entry name" value="Ald_DH_N"/>
</dbReference>
<dbReference type="InParanoid" id="A0A1Y1URG0"/>
<dbReference type="AlphaFoldDB" id="A0A1Y1URG0"/>
<dbReference type="OrthoDB" id="310895at2759"/>
<dbReference type="NCBIfam" id="TIGR01722">
    <property type="entry name" value="MMSDH"/>
    <property type="match status" value="1"/>
</dbReference>
<dbReference type="InterPro" id="IPR016160">
    <property type="entry name" value="Ald_DH_CS_CYS"/>
</dbReference>
<dbReference type="InterPro" id="IPR015590">
    <property type="entry name" value="Aldehyde_DH_dom"/>
</dbReference>
<evidence type="ECO:0000256" key="1">
    <source>
        <dbReference type="ARBA" id="ARBA00009986"/>
    </source>
</evidence>
<dbReference type="GO" id="GO:0006574">
    <property type="term" value="P:L-valine catabolic process"/>
    <property type="evidence" value="ECO:0007669"/>
    <property type="project" value="TreeGrafter"/>
</dbReference>
<dbReference type="FunFam" id="3.40.309.10:FF:000002">
    <property type="entry name" value="Methylmalonate-semialdehyde dehydrogenase (Acylating)"/>
    <property type="match status" value="1"/>
</dbReference>
<keyword evidence="7" id="KW-1185">Reference proteome</keyword>
<evidence type="ECO:0000256" key="3">
    <source>
        <dbReference type="ARBA" id="ARBA00023002"/>
    </source>
</evidence>
<reference evidence="6 7" key="1">
    <citation type="submission" date="2017-03" db="EMBL/GenBank/DDBJ databases">
        <title>Widespread Adenine N6-methylation of Active Genes in Fungi.</title>
        <authorList>
            <consortium name="DOE Joint Genome Institute"/>
            <person name="Mondo S.J."/>
            <person name="Dannebaum R.O."/>
            <person name="Kuo R.C."/>
            <person name="Louie K.B."/>
            <person name="Bewick A.J."/>
            <person name="Labutti K."/>
            <person name="Haridas S."/>
            <person name="Kuo A."/>
            <person name="Salamov A."/>
            <person name="Ahrendt S.R."/>
            <person name="Lau R."/>
            <person name="Bowen B.P."/>
            <person name="Lipzen A."/>
            <person name="Sullivan W."/>
            <person name="Andreopoulos W.B."/>
            <person name="Clum A."/>
            <person name="Lindquist E."/>
            <person name="Daum C."/>
            <person name="Northen T.R."/>
            <person name="Ramamoorthy G."/>
            <person name="Schmitz R.J."/>
            <person name="Gryganskyi A."/>
            <person name="Culley D."/>
            <person name="Magnuson J."/>
            <person name="James T.Y."/>
            <person name="O'Malley M.A."/>
            <person name="Stajich J.E."/>
            <person name="Spatafora J.W."/>
            <person name="Visel A."/>
            <person name="Grigoriev I.V."/>
        </authorList>
    </citation>
    <scope>NUCLEOTIDE SEQUENCE [LARGE SCALE GENOMIC DNA]</scope>
    <source>
        <strain evidence="6 7">NRRL Y-17943</strain>
    </source>
</reference>
<organism evidence="6 7">
    <name type="scientific">Kockovaella imperatae</name>
    <dbReference type="NCBI Taxonomy" id="4999"/>
    <lineage>
        <taxon>Eukaryota</taxon>
        <taxon>Fungi</taxon>
        <taxon>Dikarya</taxon>
        <taxon>Basidiomycota</taxon>
        <taxon>Agaricomycotina</taxon>
        <taxon>Tremellomycetes</taxon>
        <taxon>Tremellales</taxon>
        <taxon>Cuniculitremaceae</taxon>
        <taxon>Kockovaella</taxon>
    </lineage>
</organism>
<dbReference type="CDD" id="cd07085">
    <property type="entry name" value="ALDH_F6_MMSDH"/>
    <property type="match status" value="1"/>
</dbReference>
<comment type="similarity">
    <text evidence="1">Belongs to the aldehyde dehydrogenase family.</text>
</comment>
<gene>
    <name evidence="6" type="ORF">BD324DRAFT_611201</name>
</gene>
<dbReference type="GO" id="GO:0004491">
    <property type="term" value="F:methylmalonate-semialdehyde dehydrogenase (acylating, NAD) activity"/>
    <property type="evidence" value="ECO:0007669"/>
    <property type="project" value="UniProtKB-EC"/>
</dbReference>
<name>A0A1Y1URG0_9TREE</name>
<sequence>MSHFFQLKRQASSYGHTHRRTLNFGKLSRVSQQQSLKMYRVSRQALRAAPSKSMMTARYSSLASKMADEVSSKWKGTTANGGNTKNYIGGEFRESSATKWLDVLDPSTQTVVNRVPETTESEFNSAVAAAAEAYKEWSQTSIIRRQRIIFELQHLIRQHTSDIAKSIVLEQGKTFADAQGDVQRGLQVVETASAITSTLLGDKLEVAKDMDTYSRRLPLGVTAAITPFNFPAMIVLWSAALATVTGNTLVVKPSERDPGATMIIAELCERAGMPPGVFNVVHGSADTVNRICDHKDIKAISFVGGDNAGKHIYNRATPQGKRVQANLGAKNHCVIMPDANRNLTLNAVAGAGFGAAGQRCMALSVAIFVGAAREMIPELIERARALKVSGGFEDGTDLGPVISPQAKERIEGFIASVPKEGGKILVDGRGVEVPGYPKGNFVGPTLVEVTTDMSAYKNEIFGPVLSVICAETLDEAIEIINANKYGNGAAIFTNNGATARRFEVEAQPGQIGINVAVPVPLPMFNWSGNKGSFMGDIPFYGKTGLDFYTQRKTTTSLWPAQDAIGNKATVAMPQFH</sequence>
<dbReference type="GO" id="GO:0005739">
    <property type="term" value="C:mitochondrion"/>
    <property type="evidence" value="ECO:0007669"/>
    <property type="project" value="TreeGrafter"/>
</dbReference>
<dbReference type="Gene3D" id="3.40.605.10">
    <property type="entry name" value="Aldehyde Dehydrogenase, Chain A, domain 1"/>
    <property type="match status" value="1"/>
</dbReference>
<keyword evidence="3" id="KW-0560">Oxidoreductase</keyword>
<dbReference type="InterPro" id="IPR016163">
    <property type="entry name" value="Ald_DH_C"/>
</dbReference>
<comment type="caution">
    <text evidence="6">The sequence shown here is derived from an EMBL/GenBank/DDBJ whole genome shotgun (WGS) entry which is preliminary data.</text>
</comment>
<evidence type="ECO:0000313" key="6">
    <source>
        <dbReference type="EMBL" id="ORX40549.1"/>
    </source>
</evidence>
<evidence type="ECO:0000256" key="2">
    <source>
        <dbReference type="ARBA" id="ARBA00013048"/>
    </source>
</evidence>
<keyword evidence="4" id="KW-0520">NAD</keyword>
<protein>
    <recommendedName>
        <fullName evidence="2">methylmalonate-semialdehyde dehydrogenase (CoA acylating)</fullName>
        <ecNumber evidence="2">1.2.1.27</ecNumber>
    </recommendedName>
</protein>
<evidence type="ECO:0000259" key="5">
    <source>
        <dbReference type="Pfam" id="PF00171"/>
    </source>
</evidence>
<dbReference type="Proteomes" id="UP000193218">
    <property type="component" value="Unassembled WGS sequence"/>
</dbReference>
<dbReference type="Pfam" id="PF00171">
    <property type="entry name" value="Aldedh"/>
    <property type="match status" value="1"/>
</dbReference>
<feature type="domain" description="Aldehyde dehydrogenase" evidence="5">
    <location>
        <begin position="94"/>
        <end position="553"/>
    </location>
</feature>
<dbReference type="PANTHER" id="PTHR43866:SF3">
    <property type="entry name" value="METHYLMALONATE-SEMIALDEHYDE DEHYDROGENASE [ACYLATING], MITOCHONDRIAL"/>
    <property type="match status" value="1"/>
</dbReference>
<dbReference type="InterPro" id="IPR010061">
    <property type="entry name" value="MeMal-semiAld_DH"/>
</dbReference>
<dbReference type="EMBL" id="NBSH01000001">
    <property type="protein sequence ID" value="ORX40549.1"/>
    <property type="molecule type" value="Genomic_DNA"/>
</dbReference>
<dbReference type="GeneID" id="33556058"/>
<evidence type="ECO:0000256" key="4">
    <source>
        <dbReference type="ARBA" id="ARBA00023027"/>
    </source>
</evidence>
<dbReference type="EC" id="1.2.1.27" evidence="2"/>
<dbReference type="GO" id="GO:0006210">
    <property type="term" value="P:thymine catabolic process"/>
    <property type="evidence" value="ECO:0007669"/>
    <property type="project" value="TreeGrafter"/>
</dbReference>
<evidence type="ECO:0000313" key="7">
    <source>
        <dbReference type="Proteomes" id="UP000193218"/>
    </source>
</evidence>